<keyword evidence="4" id="KW-1185">Reference proteome</keyword>
<name>A0A151SI51_CAJCA</name>
<organism evidence="2 4">
    <name type="scientific">Cajanus cajan</name>
    <name type="common">Pigeon pea</name>
    <name type="synonym">Cajanus indicus</name>
    <dbReference type="NCBI Taxonomy" id="3821"/>
    <lineage>
        <taxon>Eukaryota</taxon>
        <taxon>Viridiplantae</taxon>
        <taxon>Streptophyta</taxon>
        <taxon>Embryophyta</taxon>
        <taxon>Tracheophyta</taxon>
        <taxon>Spermatophyta</taxon>
        <taxon>Magnoliopsida</taxon>
        <taxon>eudicotyledons</taxon>
        <taxon>Gunneridae</taxon>
        <taxon>Pentapetalae</taxon>
        <taxon>rosids</taxon>
        <taxon>fabids</taxon>
        <taxon>Fabales</taxon>
        <taxon>Fabaceae</taxon>
        <taxon>Papilionoideae</taxon>
        <taxon>50 kb inversion clade</taxon>
        <taxon>NPAAA clade</taxon>
        <taxon>indigoferoid/millettioid clade</taxon>
        <taxon>Phaseoleae</taxon>
        <taxon>Cajanus</taxon>
    </lineage>
</organism>
<dbReference type="Pfam" id="PF22936">
    <property type="entry name" value="Pol_BBD"/>
    <property type="match status" value="1"/>
</dbReference>
<dbReference type="InterPro" id="IPR054722">
    <property type="entry name" value="PolX-like_BBD"/>
</dbReference>
<protein>
    <recommendedName>
        <fullName evidence="1">Retrovirus-related Pol polyprotein from transposon TNT 1-94-like beta-barrel domain-containing protein</fullName>
    </recommendedName>
</protein>
<evidence type="ECO:0000313" key="2">
    <source>
        <dbReference type="EMBL" id="KYP54411.1"/>
    </source>
</evidence>
<dbReference type="AlphaFoldDB" id="A0A151SI51"/>
<accession>A0A151SI51</accession>
<gene>
    <name evidence="2" type="ORF">KK1_000599</name>
    <name evidence="3" type="ORF">KK1_000602</name>
</gene>
<dbReference type="Gramene" id="C.cajan_00580.t">
    <property type="protein sequence ID" value="C.cajan_00580.t.cds1"/>
    <property type="gene ID" value="C.cajan_00580"/>
</dbReference>
<feature type="domain" description="Retrovirus-related Pol polyprotein from transposon TNT 1-94-like beta-barrel" evidence="1">
    <location>
        <begin position="1"/>
        <end position="62"/>
    </location>
</feature>
<dbReference type="EMBL" id="CM003613">
    <property type="protein sequence ID" value="KYP54411.1"/>
    <property type="molecule type" value="Genomic_DNA"/>
</dbReference>
<dbReference type="EMBL" id="CM003613">
    <property type="protein sequence ID" value="KYP54414.1"/>
    <property type="molecule type" value="Genomic_DNA"/>
</dbReference>
<proteinExistence type="predicted"/>
<evidence type="ECO:0000313" key="3">
    <source>
        <dbReference type="EMBL" id="KYP54414.1"/>
    </source>
</evidence>
<dbReference type="Proteomes" id="UP000075243">
    <property type="component" value="Chromosome 11"/>
</dbReference>
<reference evidence="2 4" key="1">
    <citation type="journal article" date="2012" name="Nat. Biotechnol.">
        <title>Draft genome sequence of pigeonpea (Cajanus cajan), an orphan legume crop of resource-poor farmers.</title>
        <authorList>
            <person name="Varshney R.K."/>
            <person name="Chen W."/>
            <person name="Li Y."/>
            <person name="Bharti A.K."/>
            <person name="Saxena R.K."/>
            <person name="Schlueter J.A."/>
            <person name="Donoghue M.T."/>
            <person name="Azam S."/>
            <person name="Fan G."/>
            <person name="Whaley A.M."/>
            <person name="Farmer A.D."/>
            <person name="Sheridan J."/>
            <person name="Iwata A."/>
            <person name="Tuteja R."/>
            <person name="Penmetsa R.V."/>
            <person name="Wu W."/>
            <person name="Upadhyaya H.D."/>
            <person name="Yang S.P."/>
            <person name="Shah T."/>
            <person name="Saxena K.B."/>
            <person name="Michael T."/>
            <person name="McCombie W.R."/>
            <person name="Yang B."/>
            <person name="Zhang G."/>
            <person name="Yang H."/>
            <person name="Wang J."/>
            <person name="Spillane C."/>
            <person name="Cook D.R."/>
            <person name="May G.D."/>
            <person name="Xu X."/>
            <person name="Jackson S.A."/>
        </authorList>
    </citation>
    <scope>NUCLEOTIDE SEQUENCE [LARGE SCALE GENOMIC DNA]</scope>
    <source>
        <strain evidence="4">cv. Asha</strain>
    </source>
</reference>
<evidence type="ECO:0000259" key="1">
    <source>
        <dbReference type="Pfam" id="PF22936"/>
    </source>
</evidence>
<dbReference type="Gramene" id="C.cajan_00583.t">
    <property type="protein sequence ID" value="C.cajan_00583.t.cds1"/>
    <property type="gene ID" value="C.cajan_00583"/>
</dbReference>
<evidence type="ECO:0000313" key="4">
    <source>
        <dbReference type="Proteomes" id="UP000075243"/>
    </source>
</evidence>
<sequence length="68" mass="7569">MTRDLTVFKIYSPCPNNYTIWIVDGTLSKVIGKGSVVILQSITLNSILYVPKLDSNVLSISKPTRDLK</sequence>